<dbReference type="PROSITE" id="PS51257">
    <property type="entry name" value="PROKAR_LIPOPROTEIN"/>
    <property type="match status" value="1"/>
</dbReference>
<dbReference type="AlphaFoldDB" id="A0A0F9SCA7"/>
<evidence type="ECO:0000313" key="1">
    <source>
        <dbReference type="EMBL" id="KKN27013.1"/>
    </source>
</evidence>
<reference evidence="1" key="1">
    <citation type="journal article" date="2015" name="Nature">
        <title>Complex archaea that bridge the gap between prokaryotes and eukaryotes.</title>
        <authorList>
            <person name="Spang A."/>
            <person name="Saw J.H."/>
            <person name="Jorgensen S.L."/>
            <person name="Zaremba-Niedzwiedzka K."/>
            <person name="Martijn J."/>
            <person name="Lind A.E."/>
            <person name="van Eijk R."/>
            <person name="Schleper C."/>
            <person name="Guy L."/>
            <person name="Ettema T.J."/>
        </authorList>
    </citation>
    <scope>NUCLEOTIDE SEQUENCE</scope>
</reference>
<gene>
    <name evidence="1" type="ORF">LCGC14_0868940</name>
</gene>
<comment type="caution">
    <text evidence="1">The sequence shown here is derived from an EMBL/GenBank/DDBJ whole genome shotgun (WGS) entry which is preliminary data.</text>
</comment>
<sequence length="111" mass="12146">MKRLILIAALFAVSGCATLSKEEIAGCKGDELCISGLIEQKEYEREDARIVRYEKALARYENLKSTCPGGSVTMICDAVSKGCGRAANRKNAVLSYWELRSAGCTANVIWH</sequence>
<organism evidence="1">
    <name type="scientific">marine sediment metagenome</name>
    <dbReference type="NCBI Taxonomy" id="412755"/>
    <lineage>
        <taxon>unclassified sequences</taxon>
        <taxon>metagenomes</taxon>
        <taxon>ecological metagenomes</taxon>
    </lineage>
</organism>
<name>A0A0F9SCA7_9ZZZZ</name>
<proteinExistence type="predicted"/>
<evidence type="ECO:0008006" key="2">
    <source>
        <dbReference type="Google" id="ProtNLM"/>
    </source>
</evidence>
<protein>
    <recommendedName>
        <fullName evidence="2">Lipoprotein</fullName>
    </recommendedName>
</protein>
<accession>A0A0F9SCA7</accession>
<dbReference type="EMBL" id="LAZR01002675">
    <property type="protein sequence ID" value="KKN27013.1"/>
    <property type="molecule type" value="Genomic_DNA"/>
</dbReference>